<dbReference type="AlphaFoldDB" id="A0ABD3CCU7"/>
<keyword evidence="7" id="KW-0509">mRNA transport</keyword>
<keyword evidence="8" id="KW-0653">Protein transport</keyword>
<dbReference type="Pfam" id="PF01221">
    <property type="entry name" value="Dynein_light"/>
    <property type="match status" value="1"/>
</dbReference>
<evidence type="ECO:0000256" key="5">
    <source>
        <dbReference type="ARBA" id="ARBA00022490"/>
    </source>
</evidence>
<dbReference type="InterPro" id="IPR037177">
    <property type="entry name" value="DLC_sf"/>
</dbReference>
<dbReference type="GO" id="GO:0005634">
    <property type="term" value="C:nucleus"/>
    <property type="evidence" value="ECO:0007669"/>
    <property type="project" value="UniProtKB-SubCell"/>
</dbReference>
<dbReference type="PANTHER" id="PTHR11886">
    <property type="entry name" value="DYNEIN LIGHT CHAIN"/>
    <property type="match status" value="1"/>
</dbReference>
<evidence type="ECO:0000256" key="1">
    <source>
        <dbReference type="ARBA" id="ARBA00004123"/>
    </source>
</evidence>
<dbReference type="EMBL" id="JAVIJP010000047">
    <property type="protein sequence ID" value="KAL3626537.1"/>
    <property type="molecule type" value="Genomic_DNA"/>
</dbReference>
<dbReference type="Proteomes" id="UP001632038">
    <property type="component" value="Unassembled WGS sequence"/>
</dbReference>
<accession>A0ABD3CCU7</accession>
<evidence type="ECO:0000256" key="4">
    <source>
        <dbReference type="ARBA" id="ARBA00022448"/>
    </source>
</evidence>
<dbReference type="GO" id="GO:0005874">
    <property type="term" value="C:microtubule"/>
    <property type="evidence" value="ECO:0007669"/>
    <property type="project" value="UniProtKB-KW"/>
</dbReference>
<dbReference type="SMART" id="SM01375">
    <property type="entry name" value="Dynein_light"/>
    <property type="match status" value="1"/>
</dbReference>
<keyword evidence="6" id="KW-0493">Microtubule</keyword>
<keyword evidence="10" id="KW-0539">Nucleus</keyword>
<proteinExistence type="predicted"/>
<name>A0ABD3CCU7_9LAMI</name>
<comment type="subcellular location">
    <subcellularLocation>
        <location evidence="2">Cytoplasm</location>
        <location evidence="2">Cytoskeleton</location>
    </subcellularLocation>
    <subcellularLocation>
        <location evidence="1">Nucleus</location>
    </subcellularLocation>
</comment>
<keyword evidence="5" id="KW-0963">Cytoplasm</keyword>
<dbReference type="InterPro" id="IPR001372">
    <property type="entry name" value="Dynein_light_chain_typ-1/2"/>
</dbReference>
<evidence type="ECO:0000256" key="10">
    <source>
        <dbReference type="ARBA" id="ARBA00023242"/>
    </source>
</evidence>
<evidence type="ECO:0000256" key="11">
    <source>
        <dbReference type="SAM" id="MobiDB-lite"/>
    </source>
</evidence>
<dbReference type="Gene3D" id="3.30.740.10">
    <property type="entry name" value="Protein Inhibitor Of Neuronal Nitric Oxide Synthase"/>
    <property type="match status" value="1"/>
</dbReference>
<protein>
    <recommendedName>
        <fullName evidence="3">Dynein light chain 1, cytoplasmic</fullName>
    </recommendedName>
</protein>
<keyword evidence="4" id="KW-0813">Transport</keyword>
<keyword evidence="13" id="KW-1185">Reference proteome</keyword>
<organism evidence="12 13">
    <name type="scientific">Castilleja foliolosa</name>
    <dbReference type="NCBI Taxonomy" id="1961234"/>
    <lineage>
        <taxon>Eukaryota</taxon>
        <taxon>Viridiplantae</taxon>
        <taxon>Streptophyta</taxon>
        <taxon>Embryophyta</taxon>
        <taxon>Tracheophyta</taxon>
        <taxon>Spermatophyta</taxon>
        <taxon>Magnoliopsida</taxon>
        <taxon>eudicotyledons</taxon>
        <taxon>Gunneridae</taxon>
        <taxon>Pentapetalae</taxon>
        <taxon>asterids</taxon>
        <taxon>lamiids</taxon>
        <taxon>Lamiales</taxon>
        <taxon>Orobanchaceae</taxon>
        <taxon>Pedicularideae</taxon>
        <taxon>Castillejinae</taxon>
        <taxon>Castilleja</taxon>
    </lineage>
</organism>
<evidence type="ECO:0000256" key="8">
    <source>
        <dbReference type="ARBA" id="ARBA00022927"/>
    </source>
</evidence>
<sequence length="204" mass="22933">MSEESKRSGGGVLVAPLPSSADDRKSSSGSNPNKKVVIKSADMKEDVQKEAIDIAVAAFENYNVEKDVAEHIKKMFDKKYGPTWHCIVGKNFGNYPKVGRNCKYPKTVLNVQKTLEGYYMMAFLVLCVSEIQKKLLGVNKMLNLSQNIVQNVYSKRSLVELSHILELTIRCGQYTPYDFKNLCTTTFVRMLLQSVGVVLVKKRV</sequence>
<gene>
    <name evidence="12" type="ORF">CASFOL_030086</name>
</gene>
<evidence type="ECO:0000256" key="6">
    <source>
        <dbReference type="ARBA" id="ARBA00022701"/>
    </source>
</evidence>
<evidence type="ECO:0000256" key="9">
    <source>
        <dbReference type="ARBA" id="ARBA00023212"/>
    </source>
</evidence>
<keyword evidence="9" id="KW-0206">Cytoskeleton</keyword>
<dbReference type="GO" id="GO:0051028">
    <property type="term" value="P:mRNA transport"/>
    <property type="evidence" value="ECO:0007669"/>
    <property type="project" value="UniProtKB-KW"/>
</dbReference>
<evidence type="ECO:0000256" key="2">
    <source>
        <dbReference type="ARBA" id="ARBA00004245"/>
    </source>
</evidence>
<dbReference type="FunFam" id="3.30.740.10:FF:000005">
    <property type="entry name" value="Dynein light chain"/>
    <property type="match status" value="1"/>
</dbReference>
<evidence type="ECO:0000313" key="13">
    <source>
        <dbReference type="Proteomes" id="UP001632038"/>
    </source>
</evidence>
<dbReference type="CDD" id="cd21452">
    <property type="entry name" value="DLC-like_DYNLL1_DYNLL2"/>
    <property type="match status" value="1"/>
</dbReference>
<evidence type="ECO:0000313" key="12">
    <source>
        <dbReference type="EMBL" id="KAL3626537.1"/>
    </source>
</evidence>
<dbReference type="GO" id="GO:0015031">
    <property type="term" value="P:protein transport"/>
    <property type="evidence" value="ECO:0007669"/>
    <property type="project" value="UniProtKB-KW"/>
</dbReference>
<dbReference type="SUPFAM" id="SSF54648">
    <property type="entry name" value="DLC"/>
    <property type="match status" value="1"/>
</dbReference>
<dbReference type="PANTHER" id="PTHR11886:SF35">
    <property type="entry name" value="DYNEIN LIGHT CHAIN"/>
    <property type="match status" value="1"/>
</dbReference>
<comment type="caution">
    <text evidence="12">The sequence shown here is derived from an EMBL/GenBank/DDBJ whole genome shotgun (WGS) entry which is preliminary data.</text>
</comment>
<evidence type="ECO:0000256" key="7">
    <source>
        <dbReference type="ARBA" id="ARBA00022816"/>
    </source>
</evidence>
<evidence type="ECO:0000256" key="3">
    <source>
        <dbReference type="ARBA" id="ARBA00015062"/>
    </source>
</evidence>
<feature type="region of interest" description="Disordered" evidence="11">
    <location>
        <begin position="1"/>
        <end position="37"/>
    </location>
</feature>
<reference evidence="13" key="1">
    <citation type="journal article" date="2024" name="IScience">
        <title>Strigolactones Initiate the Formation of Haustorium-like Structures in Castilleja.</title>
        <authorList>
            <person name="Buerger M."/>
            <person name="Peterson D."/>
            <person name="Chory J."/>
        </authorList>
    </citation>
    <scope>NUCLEOTIDE SEQUENCE [LARGE SCALE GENOMIC DNA]</scope>
</reference>